<sequence>MKIRHDYARCSAASGVGGTDLRVGVAAVLGLASYYRKFVKGFANVAALLHRLLEKGAKWDWSKACQFAFDAQFIVDGDASGDRLGAVLSHREAILERVVALSSRTLIKPERRPPQRVGMDILGPLEKTPSVNQSLLVRIDNFYKWTAAFPLAYMEAYTMAKVLVEKYIADQGCSFEASVVLEMCQLFVIKKTRCFPYHQQGKVQAVLFTGVLLDMLSIMFNRHSGQCDDMLPFDMPVNNRCDHESPGVTAAIAVLGRQSRLPLYVQIRHPPWVNP</sequence>
<dbReference type="Proteomes" id="UP000054653">
    <property type="component" value="Unassembled WGS sequence"/>
</dbReference>
<organism evidence="1 2">
    <name type="scientific">Trichinella britovi</name>
    <name type="common">Parasitic roundworm</name>
    <dbReference type="NCBI Taxonomy" id="45882"/>
    <lineage>
        <taxon>Eukaryota</taxon>
        <taxon>Metazoa</taxon>
        <taxon>Ecdysozoa</taxon>
        <taxon>Nematoda</taxon>
        <taxon>Enoplea</taxon>
        <taxon>Dorylaimia</taxon>
        <taxon>Trichinellida</taxon>
        <taxon>Trichinellidae</taxon>
        <taxon>Trichinella</taxon>
    </lineage>
</organism>
<dbReference type="PANTHER" id="PTHR37984:SF5">
    <property type="entry name" value="PROTEIN NYNRIN-LIKE"/>
    <property type="match status" value="1"/>
</dbReference>
<evidence type="ECO:0000313" key="2">
    <source>
        <dbReference type="Proteomes" id="UP000054653"/>
    </source>
</evidence>
<dbReference type="STRING" id="45882.A0A0V1C565"/>
<protein>
    <submittedName>
        <fullName evidence="1">Uncharacterized protein</fullName>
    </submittedName>
</protein>
<dbReference type="Gene3D" id="3.30.70.270">
    <property type="match status" value="1"/>
</dbReference>
<dbReference type="GO" id="GO:0006259">
    <property type="term" value="P:DNA metabolic process"/>
    <property type="evidence" value="ECO:0007669"/>
    <property type="project" value="UniProtKB-ARBA"/>
</dbReference>
<reference evidence="1 2" key="1">
    <citation type="submission" date="2015-01" db="EMBL/GenBank/DDBJ databases">
        <title>Evolution of Trichinella species and genotypes.</title>
        <authorList>
            <person name="Korhonen P.K."/>
            <person name="Edoardo P."/>
            <person name="Giuseppe L.R."/>
            <person name="Gasser R.B."/>
        </authorList>
    </citation>
    <scope>NUCLEOTIDE SEQUENCE [LARGE SCALE GENOMIC DNA]</scope>
    <source>
        <strain evidence="1">ISS120</strain>
    </source>
</reference>
<dbReference type="GO" id="GO:0003676">
    <property type="term" value="F:nucleic acid binding"/>
    <property type="evidence" value="ECO:0007669"/>
    <property type="project" value="InterPro"/>
</dbReference>
<dbReference type="InterPro" id="IPR043502">
    <property type="entry name" value="DNA/RNA_pol_sf"/>
</dbReference>
<dbReference type="AlphaFoldDB" id="A0A0V1C565"/>
<gene>
    <name evidence="1" type="ORF">T03_5111</name>
</gene>
<keyword evidence="2" id="KW-1185">Reference proteome</keyword>
<dbReference type="InterPro" id="IPR036397">
    <property type="entry name" value="RNaseH_sf"/>
</dbReference>
<dbReference type="SUPFAM" id="SSF56672">
    <property type="entry name" value="DNA/RNA polymerases"/>
    <property type="match status" value="1"/>
</dbReference>
<dbReference type="InterPro" id="IPR050951">
    <property type="entry name" value="Retrovirus_Pol_polyprotein"/>
</dbReference>
<dbReference type="PANTHER" id="PTHR37984">
    <property type="entry name" value="PROTEIN CBG26694"/>
    <property type="match status" value="1"/>
</dbReference>
<dbReference type="InterPro" id="IPR043128">
    <property type="entry name" value="Rev_trsase/Diguanyl_cyclase"/>
</dbReference>
<proteinExistence type="predicted"/>
<evidence type="ECO:0000313" key="1">
    <source>
        <dbReference type="EMBL" id="KRY44342.1"/>
    </source>
</evidence>
<dbReference type="Gene3D" id="3.30.420.10">
    <property type="entry name" value="Ribonuclease H-like superfamily/Ribonuclease H"/>
    <property type="match status" value="1"/>
</dbReference>
<dbReference type="SUPFAM" id="SSF53098">
    <property type="entry name" value="Ribonuclease H-like"/>
    <property type="match status" value="1"/>
</dbReference>
<dbReference type="GO" id="GO:0042575">
    <property type="term" value="C:DNA polymerase complex"/>
    <property type="evidence" value="ECO:0007669"/>
    <property type="project" value="UniProtKB-ARBA"/>
</dbReference>
<dbReference type="InterPro" id="IPR012337">
    <property type="entry name" value="RNaseH-like_sf"/>
</dbReference>
<name>A0A0V1C565_TRIBR</name>
<accession>A0A0V1C565</accession>
<comment type="caution">
    <text evidence="1">The sequence shown here is derived from an EMBL/GenBank/DDBJ whole genome shotgun (WGS) entry which is preliminary data.</text>
</comment>
<dbReference type="EMBL" id="JYDI01000624">
    <property type="protein sequence ID" value="KRY44342.1"/>
    <property type="molecule type" value="Genomic_DNA"/>
</dbReference>